<keyword evidence="5 8" id="KW-1133">Transmembrane helix</keyword>
<protein>
    <submittedName>
        <fullName evidence="10">TRAP transporter large permease</fullName>
    </submittedName>
</protein>
<dbReference type="PANTHER" id="PTHR33362">
    <property type="entry name" value="SIALIC ACID TRAP TRANSPORTER PERMEASE PROTEIN SIAT-RELATED"/>
    <property type="match status" value="1"/>
</dbReference>
<dbReference type="EMBL" id="CP042265">
    <property type="protein sequence ID" value="QDY71487.1"/>
    <property type="molecule type" value="Genomic_DNA"/>
</dbReference>
<feature type="transmembrane region" description="Helical" evidence="8">
    <location>
        <begin position="267"/>
        <end position="283"/>
    </location>
</feature>
<evidence type="ECO:0000256" key="1">
    <source>
        <dbReference type="ARBA" id="ARBA00004429"/>
    </source>
</evidence>
<comment type="subcellular location">
    <subcellularLocation>
        <location evidence="1 7">Cell inner membrane</location>
        <topology evidence="1 7">Multi-pass membrane protein</topology>
    </subcellularLocation>
</comment>
<dbReference type="Pfam" id="PF06808">
    <property type="entry name" value="DctM"/>
    <property type="match status" value="1"/>
</dbReference>
<keyword evidence="7" id="KW-0813">Transport</keyword>
<evidence type="ECO:0000256" key="8">
    <source>
        <dbReference type="SAM" id="Phobius"/>
    </source>
</evidence>
<feature type="transmembrane region" description="Helical" evidence="8">
    <location>
        <begin position="154"/>
        <end position="181"/>
    </location>
</feature>
<gene>
    <name evidence="10" type="ORF">FPZ52_17575</name>
</gene>
<evidence type="ECO:0000256" key="3">
    <source>
        <dbReference type="ARBA" id="ARBA00022519"/>
    </source>
</evidence>
<evidence type="ECO:0000256" key="7">
    <source>
        <dbReference type="RuleBase" id="RU369079"/>
    </source>
</evidence>
<feature type="transmembrane region" description="Helical" evidence="8">
    <location>
        <begin position="74"/>
        <end position="92"/>
    </location>
</feature>
<feature type="transmembrane region" description="Helical" evidence="8">
    <location>
        <begin position="12"/>
        <end position="41"/>
    </location>
</feature>
<feature type="transmembrane region" description="Helical" evidence="8">
    <location>
        <begin position="441"/>
        <end position="462"/>
    </location>
</feature>
<dbReference type="OrthoDB" id="9790209at2"/>
<keyword evidence="2" id="KW-1003">Cell membrane</keyword>
<evidence type="ECO:0000259" key="9">
    <source>
        <dbReference type="Pfam" id="PF06808"/>
    </source>
</evidence>
<evidence type="ECO:0000256" key="2">
    <source>
        <dbReference type="ARBA" id="ARBA00022475"/>
    </source>
</evidence>
<keyword evidence="10" id="KW-0614">Plasmid</keyword>
<feature type="transmembrane region" description="Helical" evidence="8">
    <location>
        <begin position="337"/>
        <end position="362"/>
    </location>
</feature>
<feature type="transmembrane region" description="Helical" evidence="8">
    <location>
        <begin position="193"/>
        <end position="215"/>
    </location>
</feature>
<evidence type="ECO:0000256" key="4">
    <source>
        <dbReference type="ARBA" id="ARBA00022692"/>
    </source>
</evidence>
<comment type="function">
    <text evidence="7">Part of the tripartite ATP-independent periplasmic (TRAP) transport system.</text>
</comment>
<sequence length="466" mass="49409">MDTIEIGLAVTGGLLVLVLLGMRVAFAAGLAGLIGLIWIFWSKKGYDPAEFSWALTVATKTAGQVPHSKVASQALSLIPTFILIGYLAYYAGLTKALFEAAKRWVAWVPGGLAVSTVFATAGFAAVSGASVATSAVFARIAIPEMLAVGYDKKFAAGVVAAGGTLASLIPPSAILVIYAIIVEQDVGKLLLAGFIPGAFSALVYGTLIIALGLTIKGFGPPVKGFTWRERFVSLPPALPIFFVVFIIILFIYNPFGGDAWGTPTEGGALGAFVVFCMAVWKGMRWREFRDALLETAKLSVMIFTIIWGVLIYVRFLGFADLPGAFSDWITSLNHPPIITLIMILLAYAVLGMFMDAIGMLLLTLPVVYPAVMALNGGEAVTAADSAFGMNAQMCAIWFGILVVKMAEFCLITPPIGLNCFVVAGVRDDISVQDVFRGVTPFFIADGVTIALLVAFPGIVLWLPSLV</sequence>
<feature type="transmembrane region" description="Helical" evidence="8">
    <location>
        <begin position="112"/>
        <end position="142"/>
    </location>
</feature>
<keyword evidence="3 7" id="KW-0997">Cell inner membrane</keyword>
<evidence type="ECO:0000313" key="10">
    <source>
        <dbReference type="EMBL" id="QDY71487.1"/>
    </source>
</evidence>
<reference evidence="10 11" key="1">
    <citation type="submission" date="2019-07" db="EMBL/GenBank/DDBJ databases">
        <title>Litoreibacter alkalisoli sp. nov., isolated from saline-alkaline soil.</title>
        <authorList>
            <person name="Wang S."/>
            <person name="Xu L."/>
            <person name="Xing Y.-T."/>
            <person name="Sun J.-Q."/>
        </authorList>
    </citation>
    <scope>NUCLEOTIDE SEQUENCE [LARGE SCALE GENOMIC DNA]</scope>
    <source>
        <strain evidence="10 11">LN3S51</strain>
        <plasmid evidence="10 11">unnamed4</plasmid>
    </source>
</reference>
<keyword evidence="6 8" id="KW-0472">Membrane</keyword>
<dbReference type="PANTHER" id="PTHR33362:SF5">
    <property type="entry name" value="C4-DICARBOXYLATE TRAP TRANSPORTER LARGE PERMEASE PROTEIN DCTM"/>
    <property type="match status" value="1"/>
</dbReference>
<evidence type="ECO:0000256" key="5">
    <source>
        <dbReference type="ARBA" id="ARBA00022989"/>
    </source>
</evidence>
<dbReference type="InterPro" id="IPR004681">
    <property type="entry name" value="TRAP_DctM"/>
</dbReference>
<dbReference type="AlphaFoldDB" id="A0A5B8JB31"/>
<proteinExistence type="predicted"/>
<dbReference type="KEGG" id="lit:FPZ52_17575"/>
<accession>A0A5B8JB31</accession>
<organism evidence="10 11">
    <name type="scientific">Qingshengfaniella alkalisoli</name>
    <dbReference type="NCBI Taxonomy" id="2599296"/>
    <lineage>
        <taxon>Bacteria</taxon>
        <taxon>Pseudomonadati</taxon>
        <taxon>Pseudomonadota</taxon>
        <taxon>Alphaproteobacteria</taxon>
        <taxon>Rhodobacterales</taxon>
        <taxon>Paracoccaceae</taxon>
        <taxon>Qingshengfaniella</taxon>
    </lineage>
</organism>
<name>A0A5B8JB31_9RHOB</name>
<evidence type="ECO:0000313" key="11">
    <source>
        <dbReference type="Proteomes" id="UP000318483"/>
    </source>
</evidence>
<keyword evidence="4 8" id="KW-0812">Transmembrane</keyword>
<dbReference type="InterPro" id="IPR010656">
    <property type="entry name" value="DctM"/>
</dbReference>
<geneLocation type="plasmid" evidence="10 11">
    <name>unnamed4</name>
</geneLocation>
<dbReference type="GO" id="GO:0005886">
    <property type="term" value="C:plasma membrane"/>
    <property type="evidence" value="ECO:0007669"/>
    <property type="project" value="UniProtKB-SubCell"/>
</dbReference>
<keyword evidence="11" id="KW-1185">Reference proteome</keyword>
<dbReference type="GO" id="GO:0022857">
    <property type="term" value="F:transmembrane transporter activity"/>
    <property type="evidence" value="ECO:0007669"/>
    <property type="project" value="UniProtKB-UniRule"/>
</dbReference>
<dbReference type="RefSeq" id="WP_146366901.1">
    <property type="nucleotide sequence ID" value="NZ_CP042265.1"/>
</dbReference>
<evidence type="ECO:0000256" key="6">
    <source>
        <dbReference type="ARBA" id="ARBA00023136"/>
    </source>
</evidence>
<feature type="transmembrane region" description="Helical" evidence="8">
    <location>
        <begin position="295"/>
        <end position="317"/>
    </location>
</feature>
<dbReference type="Proteomes" id="UP000318483">
    <property type="component" value="Plasmid unnamed4"/>
</dbReference>
<feature type="domain" description="TRAP C4-dicarboxylate transport system permease DctM subunit" evidence="9">
    <location>
        <begin position="12"/>
        <end position="458"/>
    </location>
</feature>
<feature type="transmembrane region" description="Helical" evidence="8">
    <location>
        <begin position="236"/>
        <end position="255"/>
    </location>
</feature>